<protein>
    <submittedName>
        <fullName evidence="2">Uncharacterized protein</fullName>
    </submittedName>
</protein>
<dbReference type="EMBL" id="OY731403">
    <property type="protein sequence ID" value="CAJ1962574.1"/>
    <property type="molecule type" value="Genomic_DNA"/>
</dbReference>
<dbReference type="AlphaFoldDB" id="A0AA86VGK4"/>
<evidence type="ECO:0000256" key="1">
    <source>
        <dbReference type="SAM" id="MobiDB-lite"/>
    </source>
</evidence>
<dbReference type="Gramene" id="rna-AYBTSS11_LOCUS19322">
    <property type="protein sequence ID" value="CAJ1962574.1"/>
    <property type="gene ID" value="gene-AYBTSS11_LOCUS19322"/>
</dbReference>
<gene>
    <name evidence="2" type="ORF">AYBTSS11_LOCUS19322</name>
</gene>
<dbReference type="Proteomes" id="UP001189624">
    <property type="component" value="Chromosome 6"/>
</dbReference>
<evidence type="ECO:0000313" key="2">
    <source>
        <dbReference type="EMBL" id="CAJ1962574.1"/>
    </source>
</evidence>
<keyword evidence="3" id="KW-1185">Reference proteome</keyword>
<feature type="region of interest" description="Disordered" evidence="1">
    <location>
        <begin position="35"/>
        <end position="76"/>
    </location>
</feature>
<feature type="compositionally biased region" description="Basic and acidic residues" evidence="1">
    <location>
        <begin position="39"/>
        <end position="57"/>
    </location>
</feature>
<reference evidence="2" key="1">
    <citation type="submission" date="2023-10" db="EMBL/GenBank/DDBJ databases">
        <authorList>
            <person name="Domelevo Entfellner J.-B."/>
        </authorList>
    </citation>
    <scope>NUCLEOTIDE SEQUENCE</scope>
</reference>
<name>A0AA86VGK4_9FABA</name>
<accession>A0AA86VGK4</accession>
<feature type="compositionally biased region" description="Basic and acidic residues" evidence="1">
    <location>
        <begin position="67"/>
        <end position="76"/>
    </location>
</feature>
<organism evidence="2 3">
    <name type="scientific">Sphenostylis stenocarpa</name>
    <dbReference type="NCBI Taxonomy" id="92480"/>
    <lineage>
        <taxon>Eukaryota</taxon>
        <taxon>Viridiplantae</taxon>
        <taxon>Streptophyta</taxon>
        <taxon>Embryophyta</taxon>
        <taxon>Tracheophyta</taxon>
        <taxon>Spermatophyta</taxon>
        <taxon>Magnoliopsida</taxon>
        <taxon>eudicotyledons</taxon>
        <taxon>Gunneridae</taxon>
        <taxon>Pentapetalae</taxon>
        <taxon>rosids</taxon>
        <taxon>fabids</taxon>
        <taxon>Fabales</taxon>
        <taxon>Fabaceae</taxon>
        <taxon>Papilionoideae</taxon>
        <taxon>50 kb inversion clade</taxon>
        <taxon>NPAAA clade</taxon>
        <taxon>indigoferoid/millettioid clade</taxon>
        <taxon>Phaseoleae</taxon>
        <taxon>Sphenostylis</taxon>
    </lineage>
</organism>
<proteinExistence type="predicted"/>
<sequence>MKKRGERDGIDFKGGCWGPLRWKEHVPYNLVFGKTQDNWGKDEIGSGVEEPKDERADGVGPNEEGTEGLKERKRVE</sequence>
<evidence type="ECO:0000313" key="3">
    <source>
        <dbReference type="Proteomes" id="UP001189624"/>
    </source>
</evidence>